<reference evidence="4" key="1">
    <citation type="journal article" date="2022" name="ISME J.">
        <title>Genetic and phylogenetic analysis of dissimilatory iodate-reducing bacteria identifies potential niches across the world's oceans.</title>
        <authorList>
            <person name="Reyes-Umana V."/>
            <person name="Henning Z."/>
            <person name="Lee K."/>
            <person name="Barnum T.P."/>
            <person name="Coates J.D."/>
        </authorList>
    </citation>
    <scope>NUCLEOTIDE SEQUENCE [LARGE SCALE GENOMIC DNA]</scope>
    <source>
        <strain evidence="4">IR12</strain>
    </source>
</reference>
<evidence type="ECO:0000256" key="1">
    <source>
        <dbReference type="SAM" id="Phobius"/>
    </source>
</evidence>
<keyword evidence="1" id="KW-1133">Transmembrane helix</keyword>
<feature type="transmembrane region" description="Helical" evidence="1">
    <location>
        <begin position="377"/>
        <end position="396"/>
    </location>
</feature>
<proteinExistence type="predicted"/>
<feature type="domain" description="TraG N-terminal Proteobacteria" evidence="2">
    <location>
        <begin position="8"/>
        <end position="504"/>
    </location>
</feature>
<feature type="transmembrane region" description="Helical" evidence="1">
    <location>
        <begin position="468"/>
        <end position="492"/>
    </location>
</feature>
<dbReference type="Proteomes" id="UP000694660">
    <property type="component" value="Unassembled WGS sequence"/>
</dbReference>
<evidence type="ECO:0000313" key="4">
    <source>
        <dbReference type="Proteomes" id="UP000694660"/>
    </source>
</evidence>
<comment type="caution">
    <text evidence="3">The sequence shown here is derived from an EMBL/GenBank/DDBJ whole genome shotgun (WGS) entry which is preliminary data.</text>
</comment>
<evidence type="ECO:0000313" key="3">
    <source>
        <dbReference type="EMBL" id="MBT0960328.1"/>
    </source>
</evidence>
<protein>
    <submittedName>
        <fullName evidence="3">Conjugal transfer protein TraG N-terminal domain-containing protein</fullName>
    </submittedName>
</protein>
<sequence length="541" mass="58247">MTVDSYLELFTTLYGWALAGVFRDILIDTGVVYAPFALILGETWLTSHKSSSYEGADAAWMVRVMEAELFTAFFVIALCFVPLFPISNVSLKHTPQADARNPSPTTATAKNPDSKGFAAAFPAPPASVDIPAWWYAIMGWSGAFNEAVRGGISGAHSNLSLVQELGQQLTIADPALRREIARFYNECFVPARTKFMDGKPSAAAAAAITSYGPSDPDWIGSHAFLDDPNLYAKTWAHSEVPGFALQLNGDDADMALNDVKPNWSRPNCKRWWTDSANGLKERMITQSTAGSELRSLIPSVPRLVGLSTVRQDDEIARYVRRATVPLVASEGVIEESGGGIGRTTAKSAQAVSAAIGVGLKRLETWFAAPTIKMFAQIVQPIILLAIYMFLPLILVIGRFSFQVMFLGALAIFTVKGWAAMWYIASWFYDHMLVAMYPTSLGLLDVVLQAPGIRDPDMTIVKETKQMAVNTVLVSMYIGFPLIWTAMLGWVGYRVAGSLDGVARGPINTGAEAGASGARTAGTAARGAAGAAGRGLARGLKK</sequence>
<dbReference type="AlphaFoldDB" id="A0A944D970"/>
<feature type="transmembrane region" description="Helical" evidence="1">
    <location>
        <begin position="403"/>
        <end position="424"/>
    </location>
</feature>
<dbReference type="RefSeq" id="WP_214360080.1">
    <property type="nucleotide sequence ID" value="NZ_JAEKFT010000003.1"/>
</dbReference>
<feature type="transmembrane region" description="Helical" evidence="1">
    <location>
        <begin position="67"/>
        <end position="86"/>
    </location>
</feature>
<dbReference type="InterPro" id="IPR012931">
    <property type="entry name" value="TraG_N_Proteobacteria"/>
</dbReference>
<keyword evidence="1" id="KW-0812">Transmembrane</keyword>
<dbReference type="Pfam" id="PF07916">
    <property type="entry name" value="TraG_N"/>
    <property type="match status" value="1"/>
</dbReference>
<name>A0A944D970_DENI1</name>
<keyword evidence="1" id="KW-0472">Membrane</keyword>
<evidence type="ECO:0000259" key="2">
    <source>
        <dbReference type="Pfam" id="PF07916"/>
    </source>
</evidence>
<accession>A0A944D970</accession>
<organism evidence="3 4">
    <name type="scientific">Denitromonas iodatirespirans</name>
    <dbReference type="NCBI Taxonomy" id="2795389"/>
    <lineage>
        <taxon>Bacteria</taxon>
        <taxon>Pseudomonadati</taxon>
        <taxon>Pseudomonadota</taxon>
        <taxon>Betaproteobacteria</taxon>
        <taxon>Rhodocyclales</taxon>
        <taxon>Zoogloeaceae</taxon>
        <taxon>Denitromonas</taxon>
    </lineage>
</organism>
<dbReference type="EMBL" id="JAEKFT010000003">
    <property type="protein sequence ID" value="MBT0960328.1"/>
    <property type="molecule type" value="Genomic_DNA"/>
</dbReference>
<gene>
    <name evidence="3" type="ORF">I8J34_04000</name>
</gene>
<keyword evidence="4" id="KW-1185">Reference proteome</keyword>